<name>A0A0P4VZG1_SCYOL</name>
<evidence type="ECO:0000259" key="3">
    <source>
        <dbReference type="PROSITE" id="PS50086"/>
    </source>
</evidence>
<dbReference type="SUPFAM" id="SSF47923">
    <property type="entry name" value="Ypt/Rab-GAP domain of gyp1p"/>
    <property type="match status" value="2"/>
</dbReference>
<evidence type="ECO:0000256" key="2">
    <source>
        <dbReference type="SAM" id="MobiDB-lite"/>
    </source>
</evidence>
<organism evidence="4">
    <name type="scientific">Scylla olivacea</name>
    <name type="common">Orange mud crab</name>
    <name type="synonym">Cancer olivacea</name>
    <dbReference type="NCBI Taxonomy" id="85551"/>
    <lineage>
        <taxon>Eukaryota</taxon>
        <taxon>Metazoa</taxon>
        <taxon>Ecdysozoa</taxon>
        <taxon>Arthropoda</taxon>
        <taxon>Crustacea</taxon>
        <taxon>Multicrustacea</taxon>
        <taxon>Malacostraca</taxon>
        <taxon>Eumalacostraca</taxon>
        <taxon>Eucarida</taxon>
        <taxon>Decapoda</taxon>
        <taxon>Pleocyemata</taxon>
        <taxon>Brachyura</taxon>
        <taxon>Eubrachyura</taxon>
        <taxon>Portunoidea</taxon>
        <taxon>Portunidae</taxon>
        <taxon>Portuninae</taxon>
        <taxon>Scylla</taxon>
    </lineage>
</organism>
<dbReference type="GO" id="GO:0005096">
    <property type="term" value="F:GTPase activator activity"/>
    <property type="evidence" value="ECO:0007669"/>
    <property type="project" value="UniProtKB-KW"/>
</dbReference>
<dbReference type="PANTHER" id="PTHR20913:SF7">
    <property type="entry name" value="RE60063P"/>
    <property type="match status" value="1"/>
</dbReference>
<sequence>MENDTRCDSQTSNSRHDNLPDKSDGPASNSPKQGSEEEEEEAAQNSQPNNISSVNTGKSETDSGSVWNTKQGVEEVGVSSLPDIDDSSNQDSTVRRRKGKSENDISELRNRTNKVTHDTFTESYDTHTAEPDPNSPEGVKKREKIKKIREVLSSEPLDLETLKELAISSGGLLDDGLRKEAWPLLMGMGQEDPEIKKPTLEVVQGHRDYQQVVLDVKRTLKRFPPGIEDSRRLVLMDQLTVLIIRVLMRHPDLYYYQGYHDVAITFLLVTGEDMGFRLVEKLSVTHLRDFMRPTMEKTNYYLTYLYPILENANQPLYECLEKSGVGTVFCLPWLITWFAHTLSDYRHVVRLYDFFLASPDLMPMYIATAIVLQKEKELMADNEGEVSSVFAILSKDPDNLPFEDILVKARELYEKYPPDPLTERVEKIIARREEEEKKERQRIEEMRKKGDMYWKKKNRGMMDRIFTYLPIPIQLMVPARSGKLIKLALFTFSVILARSLYKQYYTSAIEYPSVPE</sequence>
<dbReference type="Gene3D" id="1.10.8.1310">
    <property type="match status" value="1"/>
</dbReference>
<dbReference type="Pfam" id="PF00566">
    <property type="entry name" value="RabGAP-TBC"/>
    <property type="match status" value="1"/>
</dbReference>
<evidence type="ECO:0000256" key="1">
    <source>
        <dbReference type="ARBA" id="ARBA00022468"/>
    </source>
</evidence>
<dbReference type="Gene3D" id="1.10.472.80">
    <property type="entry name" value="Ypt/Rab-GAP domain of gyp1p, domain 3"/>
    <property type="match status" value="1"/>
</dbReference>
<dbReference type="SMART" id="SM00164">
    <property type="entry name" value="TBC"/>
    <property type="match status" value="1"/>
</dbReference>
<dbReference type="InterPro" id="IPR000195">
    <property type="entry name" value="Rab-GAP-TBC_dom"/>
</dbReference>
<evidence type="ECO:0000313" key="4">
    <source>
        <dbReference type="EMBL" id="JAI59411.1"/>
    </source>
</evidence>
<protein>
    <recommendedName>
        <fullName evidence="3">Rab-GAP TBC domain-containing protein</fullName>
    </recommendedName>
</protein>
<reference evidence="4" key="1">
    <citation type="submission" date="2015-09" db="EMBL/GenBank/DDBJ databases">
        <title>Scylla olivacea transcriptome.</title>
        <authorList>
            <person name="Ikhwanuddin M."/>
        </authorList>
    </citation>
    <scope>NUCLEOTIDE SEQUENCE</scope>
</reference>
<dbReference type="InterPro" id="IPR035969">
    <property type="entry name" value="Rab-GAP_TBC_sf"/>
</dbReference>
<dbReference type="AlphaFoldDB" id="A0A0P4VZG1"/>
<dbReference type="PANTHER" id="PTHR20913">
    <property type="entry name" value="TBC1 DOMAIN FAMILY MEMBER 20/GTPASE"/>
    <property type="match status" value="1"/>
</dbReference>
<feature type="region of interest" description="Disordered" evidence="2">
    <location>
        <begin position="1"/>
        <end position="142"/>
    </location>
</feature>
<dbReference type="GO" id="GO:0005789">
    <property type="term" value="C:endoplasmic reticulum membrane"/>
    <property type="evidence" value="ECO:0007669"/>
    <property type="project" value="TreeGrafter"/>
</dbReference>
<keyword evidence="1" id="KW-0343">GTPase activation</keyword>
<accession>A0A0P4VZG1</accession>
<dbReference type="EMBL" id="GDRN01096081">
    <property type="protein sequence ID" value="JAI59411.1"/>
    <property type="molecule type" value="Transcribed_RNA"/>
</dbReference>
<dbReference type="GO" id="GO:0006888">
    <property type="term" value="P:endoplasmic reticulum to Golgi vesicle-mediated transport"/>
    <property type="evidence" value="ECO:0007669"/>
    <property type="project" value="TreeGrafter"/>
</dbReference>
<feature type="compositionally biased region" description="Polar residues" evidence="2">
    <location>
        <begin position="43"/>
        <end position="71"/>
    </location>
</feature>
<dbReference type="PROSITE" id="PS50086">
    <property type="entry name" value="TBC_RABGAP"/>
    <property type="match status" value="1"/>
</dbReference>
<feature type="compositionally biased region" description="Basic and acidic residues" evidence="2">
    <location>
        <begin position="14"/>
        <end position="24"/>
    </location>
</feature>
<feature type="compositionally biased region" description="Basic and acidic residues" evidence="2">
    <location>
        <begin position="100"/>
        <end position="130"/>
    </location>
</feature>
<dbReference type="FunFam" id="1.10.8.1310:FF:000001">
    <property type="entry name" value="TBC1 domain family, member 20"/>
    <property type="match status" value="1"/>
</dbReference>
<feature type="domain" description="Rab-GAP TBC" evidence="3">
    <location>
        <begin position="172"/>
        <end position="359"/>
    </location>
</feature>
<proteinExistence type="predicted"/>
<dbReference type="InterPro" id="IPR045913">
    <property type="entry name" value="TBC20/Gyp8-like"/>
</dbReference>